<feature type="chain" id="PRO_5046792415" evidence="1">
    <location>
        <begin position="25"/>
        <end position="181"/>
    </location>
</feature>
<evidence type="ECO:0000313" key="3">
    <source>
        <dbReference type="EMBL" id="MFC5412767.1"/>
    </source>
</evidence>
<evidence type="ECO:0000313" key="4">
    <source>
        <dbReference type="Proteomes" id="UP001596106"/>
    </source>
</evidence>
<dbReference type="Proteomes" id="UP001596106">
    <property type="component" value="Unassembled WGS sequence"/>
</dbReference>
<dbReference type="InterPro" id="IPR032269">
    <property type="entry name" value="DUF4833"/>
</dbReference>
<dbReference type="Pfam" id="PF16117">
    <property type="entry name" value="DUF4833"/>
    <property type="match status" value="1"/>
</dbReference>
<name>A0ABW0IKL2_9BACT</name>
<feature type="domain" description="DUF4833" evidence="2">
    <location>
        <begin position="40"/>
        <end position="178"/>
    </location>
</feature>
<reference evidence="4" key="1">
    <citation type="journal article" date="2019" name="Int. J. Syst. Evol. Microbiol.">
        <title>The Global Catalogue of Microorganisms (GCM) 10K type strain sequencing project: providing services to taxonomists for standard genome sequencing and annotation.</title>
        <authorList>
            <consortium name="The Broad Institute Genomics Platform"/>
            <consortium name="The Broad Institute Genome Sequencing Center for Infectious Disease"/>
            <person name="Wu L."/>
            <person name="Ma J."/>
        </authorList>
    </citation>
    <scope>NUCLEOTIDE SEQUENCE [LARGE SCALE GENOMIC DNA]</scope>
    <source>
        <strain evidence="4">CCUG 55250</strain>
    </source>
</reference>
<organism evidence="3 4">
    <name type="scientific">Larkinella bovis</name>
    <dbReference type="NCBI Taxonomy" id="683041"/>
    <lineage>
        <taxon>Bacteria</taxon>
        <taxon>Pseudomonadati</taxon>
        <taxon>Bacteroidota</taxon>
        <taxon>Cytophagia</taxon>
        <taxon>Cytophagales</taxon>
        <taxon>Spirosomataceae</taxon>
        <taxon>Larkinella</taxon>
    </lineage>
</organism>
<dbReference type="RefSeq" id="WP_379850616.1">
    <property type="nucleotide sequence ID" value="NZ_JBHSMA010000015.1"/>
</dbReference>
<proteinExistence type="predicted"/>
<protein>
    <submittedName>
        <fullName evidence="3">DUF4833 domain-containing protein</fullName>
    </submittedName>
</protein>
<evidence type="ECO:0000259" key="2">
    <source>
        <dbReference type="Pfam" id="PF16117"/>
    </source>
</evidence>
<comment type="caution">
    <text evidence="3">The sequence shown here is derived from an EMBL/GenBank/DDBJ whole genome shotgun (WGS) entry which is preliminary data.</text>
</comment>
<feature type="signal peptide" evidence="1">
    <location>
        <begin position="1"/>
        <end position="24"/>
    </location>
</feature>
<keyword evidence="1" id="KW-0732">Signal</keyword>
<evidence type="ECO:0000256" key="1">
    <source>
        <dbReference type="SAM" id="SignalP"/>
    </source>
</evidence>
<sequence>MNYRPIFILLVLLGLFGSGSPAVAAEKEFPVPPSSPNRLFYIQRSNNTNTVIYEANMVAGHRLNPEEPMSVYWIRYAERGQRERLSLFQWKMAYGYKHESANRPEAGFEIHLNAFKKRAIWVDLQQGKPVALTTINGRKACLQKVFVQLDSDSGLVPKVRYIELFGTDPVAGVPVYERIMV</sequence>
<dbReference type="EMBL" id="JBHSMA010000015">
    <property type="protein sequence ID" value="MFC5412767.1"/>
    <property type="molecule type" value="Genomic_DNA"/>
</dbReference>
<accession>A0ABW0IKL2</accession>
<gene>
    <name evidence="3" type="ORF">ACFPMF_25810</name>
</gene>
<keyword evidence="4" id="KW-1185">Reference proteome</keyword>